<dbReference type="PANTHER" id="PTHR19877">
    <property type="entry name" value="EUKARYOTIC TRANSLATION INITIATION FACTOR 3 SUBUNIT I"/>
    <property type="match status" value="1"/>
</dbReference>
<evidence type="ECO:0000256" key="10">
    <source>
        <dbReference type="SAM" id="MobiDB-lite"/>
    </source>
</evidence>
<dbReference type="GO" id="GO:0003743">
    <property type="term" value="F:translation initiation factor activity"/>
    <property type="evidence" value="ECO:0007669"/>
    <property type="project" value="UniProtKB-KW"/>
</dbReference>
<evidence type="ECO:0000256" key="2">
    <source>
        <dbReference type="ARBA" id="ARBA00022540"/>
    </source>
</evidence>
<accession>A0A914I9Y6</accession>
<feature type="repeat" description="WD" evidence="8">
    <location>
        <begin position="1004"/>
        <end position="1038"/>
    </location>
</feature>
<evidence type="ECO:0000256" key="1">
    <source>
        <dbReference type="ARBA" id="ARBA00022490"/>
    </source>
</evidence>
<proteinExistence type="inferred from homology"/>
<dbReference type="InterPro" id="IPR001680">
    <property type="entry name" value="WD40_rpt"/>
</dbReference>
<evidence type="ECO:0000313" key="13">
    <source>
        <dbReference type="WBParaSite" id="Gr19_v10_g8257.t1"/>
    </source>
</evidence>
<dbReference type="InterPro" id="IPR032436">
    <property type="entry name" value="URB1_C"/>
</dbReference>
<dbReference type="GO" id="GO:0003723">
    <property type="term" value="F:RNA binding"/>
    <property type="evidence" value="ECO:0007669"/>
    <property type="project" value="TreeGrafter"/>
</dbReference>
<keyword evidence="1" id="KW-0963">Cytoplasm</keyword>
<reference evidence="13" key="1">
    <citation type="submission" date="2022-11" db="UniProtKB">
        <authorList>
            <consortium name="WormBaseParasite"/>
        </authorList>
    </citation>
    <scope>IDENTIFICATION</scope>
</reference>
<sequence length="1049" mass="118789">MMEWRERHRSSSKSSDLASSSSTFHSSLNYLNCADFDINPTLVQESVAPQCTASMERVKMSGGAKLLPIKALSAVHVAQPHQNLRWTPSSHNSNSNSITASTSAETNSSSDVSKADIEREYQRISKYLGPIETPIKSVTGRISGIPTSSMPMNAPKQTENDDLVNKIRGLTDQVDRCNNNTNKIVDVCKELSKKIYKMEREHGNELKEHDNKFKEMTNRVKELEDENKVLELKLTRNNVKLPKRDGKFYELICSDTEEAVQRKQLKKLRRFIDDNKHNPGFRDQIGPRCDLRFLVGLLWRYNCTFSGEDRLIFSIMELLENHMSLDFRMISPLVFGPSSKAYYTELIQFGRSLHKYLTPEQVLAHFDPKRMWQSLLKLAHFDRHFSVALSKGFSAADAMEKATGEIDPSCYDPRFVLRILVKLVMPGTKLSCRPIVQSNALSFALASTSFQSADLRALAYAFLERFRVRLVDLSDEHFPQRLLYRHMLSVFKNSLLECNERTTHVVSQFLARLAKIILLPHEPMYAPLVSFLTQKPWIQLDSVPEFFKLFFSASTEQCLKERQWILRLLTNGIVDPQDYGAICKVFAIESCMALFCTPMADFWTKLLLLKVLSVCVGLRSAARDLFFRLDFATWLTNAISHPRTTPMEMLELAALFRRLVEHGYDEVVDESNSEGNPKTKKRRKLTNNSNLEIRRALTQAKLCINANKIIAHLRSDQRIVVDSDVLKREEHIHCSLCSFNRNASACAQRSRTGDHPSTSVCAWYAENGERIGTYEGHTGVIWDIDVSWDTRTMVSASGDQKVMIWDVETGLTTGHSETGSVVRSIGLSYSGNLAVYTVNKPTSGGTPGIVVADIRDKLSQPVMRDAFDDQCNACLFSHLDDRVVAGDHTGQLAMWDLRQPGTTSNFTHPHKFQIYDLQITADQTFIISASKDKTAQLHAANDLQQLKTYKSNRPVNTASVSPSRDHIVMGGGEEHMEVTQTATTAEQFVARLYHLIFEEEFARFRGHFGPINSIVFDPTGDIVVSGGEDGYVRVQELDQSYKDFQFDIS</sequence>
<evidence type="ECO:0000256" key="9">
    <source>
        <dbReference type="SAM" id="Coils"/>
    </source>
</evidence>
<evidence type="ECO:0000256" key="6">
    <source>
        <dbReference type="ARBA" id="ARBA00038394"/>
    </source>
</evidence>
<evidence type="ECO:0000313" key="12">
    <source>
        <dbReference type="Proteomes" id="UP000887572"/>
    </source>
</evidence>
<dbReference type="AlphaFoldDB" id="A0A914I9Y6"/>
<dbReference type="InterPro" id="IPR019775">
    <property type="entry name" value="WD40_repeat_CS"/>
</dbReference>
<keyword evidence="9" id="KW-0175">Coiled coil</keyword>
<feature type="compositionally biased region" description="Low complexity" evidence="10">
    <location>
        <begin position="12"/>
        <end position="23"/>
    </location>
</feature>
<evidence type="ECO:0000256" key="3">
    <source>
        <dbReference type="ARBA" id="ARBA00022574"/>
    </source>
</evidence>
<evidence type="ECO:0000259" key="11">
    <source>
        <dbReference type="Pfam" id="PF16201"/>
    </source>
</evidence>
<dbReference type="Pfam" id="PF16201">
    <property type="entry name" value="NopRA1"/>
    <property type="match status" value="1"/>
</dbReference>
<comment type="similarity">
    <text evidence="6">Belongs to the WD repeat STRAP family.</text>
</comment>
<evidence type="ECO:0000256" key="4">
    <source>
        <dbReference type="ARBA" id="ARBA00022737"/>
    </source>
</evidence>
<organism evidence="12 13">
    <name type="scientific">Globodera rostochiensis</name>
    <name type="common">Golden nematode worm</name>
    <name type="synonym">Heterodera rostochiensis</name>
    <dbReference type="NCBI Taxonomy" id="31243"/>
    <lineage>
        <taxon>Eukaryota</taxon>
        <taxon>Metazoa</taxon>
        <taxon>Ecdysozoa</taxon>
        <taxon>Nematoda</taxon>
        <taxon>Chromadorea</taxon>
        <taxon>Rhabditida</taxon>
        <taxon>Tylenchina</taxon>
        <taxon>Tylenchomorpha</taxon>
        <taxon>Tylenchoidea</taxon>
        <taxon>Heteroderidae</taxon>
        <taxon>Heteroderinae</taxon>
        <taxon>Globodera</taxon>
    </lineage>
</organism>
<dbReference type="PROSITE" id="PS50082">
    <property type="entry name" value="WD_REPEATS_2"/>
    <property type="match status" value="2"/>
</dbReference>
<dbReference type="SUPFAM" id="SSF50978">
    <property type="entry name" value="WD40 repeat-like"/>
    <property type="match status" value="1"/>
</dbReference>
<dbReference type="Proteomes" id="UP000887572">
    <property type="component" value="Unplaced"/>
</dbReference>
<dbReference type="InterPro" id="IPR036322">
    <property type="entry name" value="WD40_repeat_dom_sf"/>
</dbReference>
<name>A0A914I9Y6_GLORO</name>
<evidence type="ECO:0000256" key="8">
    <source>
        <dbReference type="PROSITE-ProRule" id="PRU00221"/>
    </source>
</evidence>
<feature type="domain" description="URB1 C-terminal" evidence="11">
    <location>
        <begin position="441"/>
        <end position="634"/>
    </location>
</feature>
<feature type="repeat" description="WD" evidence="8">
    <location>
        <begin position="774"/>
        <end position="810"/>
    </location>
</feature>
<keyword evidence="2" id="KW-0396">Initiation factor</keyword>
<dbReference type="WBParaSite" id="Gr19_v10_g8257.t1">
    <property type="protein sequence ID" value="Gr19_v10_g8257.t1"/>
    <property type="gene ID" value="Gr19_v10_g8257"/>
</dbReference>
<dbReference type="GO" id="GO:0071541">
    <property type="term" value="C:eukaryotic translation initiation factor 3 complex, eIF3m"/>
    <property type="evidence" value="ECO:0007669"/>
    <property type="project" value="TreeGrafter"/>
</dbReference>
<feature type="compositionally biased region" description="Low complexity" evidence="10">
    <location>
        <begin position="87"/>
        <end position="112"/>
    </location>
</feature>
<evidence type="ECO:0000256" key="5">
    <source>
        <dbReference type="ARBA" id="ARBA00022917"/>
    </source>
</evidence>
<evidence type="ECO:0000256" key="7">
    <source>
        <dbReference type="ARBA" id="ARBA00040390"/>
    </source>
</evidence>
<keyword evidence="3 8" id="KW-0853">WD repeat</keyword>
<feature type="coiled-coil region" evidence="9">
    <location>
        <begin position="206"/>
        <end position="240"/>
    </location>
</feature>
<dbReference type="PROSITE" id="PS50294">
    <property type="entry name" value="WD_REPEATS_REGION"/>
    <property type="match status" value="2"/>
</dbReference>
<keyword evidence="5" id="KW-0648">Protein biosynthesis</keyword>
<keyword evidence="4" id="KW-0677">Repeat</keyword>
<protein>
    <recommendedName>
        <fullName evidence="7">Serine-threonine kinase receptor-associated protein</fullName>
    </recommendedName>
</protein>
<dbReference type="InterPro" id="IPR015943">
    <property type="entry name" value="WD40/YVTN_repeat-like_dom_sf"/>
</dbReference>
<dbReference type="PROSITE" id="PS00678">
    <property type="entry name" value="WD_REPEATS_1"/>
    <property type="match status" value="1"/>
</dbReference>
<dbReference type="GO" id="GO:0002183">
    <property type="term" value="P:cytoplasmic translational initiation"/>
    <property type="evidence" value="ECO:0007669"/>
    <property type="project" value="TreeGrafter"/>
</dbReference>
<dbReference type="PANTHER" id="PTHR19877:SF1">
    <property type="entry name" value="EUKARYOTIC TRANSLATION INITIATION FACTOR 3 SUBUNIT I"/>
    <property type="match status" value="1"/>
</dbReference>
<dbReference type="Pfam" id="PF24805">
    <property type="entry name" value="EIF3I"/>
    <property type="match status" value="1"/>
</dbReference>
<dbReference type="InterPro" id="IPR027525">
    <property type="entry name" value="eIF3i"/>
</dbReference>
<keyword evidence="12" id="KW-1185">Reference proteome</keyword>
<feature type="region of interest" description="Disordered" evidence="10">
    <location>
        <begin position="1"/>
        <end position="23"/>
    </location>
</feature>
<feature type="region of interest" description="Disordered" evidence="10">
    <location>
        <begin position="82"/>
        <end position="115"/>
    </location>
</feature>
<dbReference type="Gene3D" id="2.130.10.10">
    <property type="entry name" value="YVTN repeat-like/Quinoprotein amine dehydrogenase"/>
    <property type="match status" value="1"/>
</dbReference>
<dbReference type="SMART" id="SM00320">
    <property type="entry name" value="WD40"/>
    <property type="match status" value="5"/>
</dbReference>